<evidence type="ECO:0000313" key="1">
    <source>
        <dbReference type="EMBL" id="AJI23051.1"/>
    </source>
</evidence>
<name>A0A0B6AHQ5_PRIM2</name>
<accession>A0A0B6AHQ5</accession>
<dbReference type="InterPro" id="IPR006524">
    <property type="entry name" value="ArpU-like"/>
</dbReference>
<protein>
    <submittedName>
        <fullName evidence="1">Phage transcriptional regulator, ArpU family protein</fullName>
    </submittedName>
</protein>
<dbReference type="NCBIfam" id="TIGR01637">
    <property type="entry name" value="phage_arpU"/>
    <property type="match status" value="1"/>
</dbReference>
<gene>
    <name evidence="1" type="ORF">BG04_4538</name>
</gene>
<sequence>MGNQLSFMLPEIDRKETQQAVEDALEKYRLFKYLSFEEREVSITASSEVRYHGPTNETSDQTGSIAAYNVDQEKMRKDFCFRVERAVSRLPKMERFLIEERYMSLETEYLTDYNVYSFKFQPPISEKTYSKIRWKAFYKLALNLSLVVLKNS</sequence>
<evidence type="ECO:0000313" key="2">
    <source>
        <dbReference type="Proteomes" id="UP000031829"/>
    </source>
</evidence>
<dbReference type="KEGG" id="bmeg:BG04_4538"/>
<organism evidence="1 2">
    <name type="scientific">Priestia megaterium (strain ATCC 14581 / DSM 32 / CCUG 1817 / JCM 2506 / NBRC 15308 / NCIMB 9376 / NCTC 10342 / NRRL B-14308 / VKM B-512 / Ford 19)</name>
    <name type="common">Bacillus megaterium</name>
    <dbReference type="NCBI Taxonomy" id="1348623"/>
    <lineage>
        <taxon>Bacteria</taxon>
        <taxon>Bacillati</taxon>
        <taxon>Bacillota</taxon>
        <taxon>Bacilli</taxon>
        <taxon>Bacillales</taxon>
        <taxon>Bacillaceae</taxon>
        <taxon>Priestia</taxon>
    </lineage>
</organism>
<proteinExistence type="predicted"/>
<reference evidence="1 2" key="1">
    <citation type="journal article" date="2015" name="Genome Announc.">
        <title>Complete genome sequences for 35 biothreat assay-relevant bacillus species.</title>
        <authorList>
            <person name="Johnson S.L."/>
            <person name="Daligault H.E."/>
            <person name="Davenport K.W."/>
            <person name="Jaissle J."/>
            <person name="Frey K.G."/>
            <person name="Ladner J.T."/>
            <person name="Broomall S.M."/>
            <person name="Bishop-Lilly K.A."/>
            <person name="Bruce D.C."/>
            <person name="Gibbons H.S."/>
            <person name="Coyne S.R."/>
            <person name="Lo C.C."/>
            <person name="Meincke L."/>
            <person name="Munk A.C."/>
            <person name="Koroleva G.I."/>
            <person name="Rosenzweig C.N."/>
            <person name="Palacios G.F."/>
            <person name="Redden C.L."/>
            <person name="Minogue T.D."/>
            <person name="Chain P.S."/>
        </authorList>
    </citation>
    <scope>NUCLEOTIDE SEQUENCE [LARGE SCALE GENOMIC DNA]</scope>
    <source>
        <strain evidence="2">ATCC 14581 / DSM 32 / JCM 2506 / NBRC 15308 / NCIMB 9376 / NCTC 10342 / NRRL B-14308 / VKM B-512</strain>
    </source>
</reference>
<dbReference type="AlphaFoldDB" id="A0A0B6AHQ5"/>
<dbReference type="EMBL" id="CP009920">
    <property type="protein sequence ID" value="AJI23051.1"/>
    <property type="molecule type" value="Genomic_DNA"/>
</dbReference>
<dbReference type="Proteomes" id="UP000031829">
    <property type="component" value="Chromosome"/>
</dbReference>
<dbReference type="HOGENOM" id="CLU_107917_1_0_9"/>